<evidence type="ECO:0000313" key="2">
    <source>
        <dbReference type="Proteomes" id="UP000001591"/>
    </source>
</evidence>
<dbReference type="EMBL" id="CP000613">
    <property type="protein sequence ID" value="ACI98491.1"/>
    <property type="molecule type" value="Genomic_DNA"/>
</dbReference>
<dbReference type="OrthoDB" id="9790469at2"/>
<reference evidence="1 2" key="1">
    <citation type="journal article" date="2010" name="BMC Genomics">
        <title>Metabolic flexibility revealed in the genome of the cyst-forming alpha-1 proteobacterium Rhodospirillum centenum.</title>
        <authorList>
            <person name="Lu Y.K."/>
            <person name="Marden J."/>
            <person name="Han M."/>
            <person name="Swingley W.D."/>
            <person name="Mastrian S.D."/>
            <person name="Chowdhury S.R."/>
            <person name="Hao J."/>
            <person name="Helmy T."/>
            <person name="Kim S."/>
            <person name="Kurdoglu A.A."/>
            <person name="Matthies H.J."/>
            <person name="Rollo D."/>
            <person name="Stothard P."/>
            <person name="Blankenship R.E."/>
            <person name="Bauer C.E."/>
            <person name="Touchman J.W."/>
        </authorList>
    </citation>
    <scope>NUCLEOTIDE SEQUENCE [LARGE SCALE GENOMIC DNA]</scope>
    <source>
        <strain evidence="2">ATCC 51521 / SW</strain>
    </source>
</reference>
<dbReference type="eggNOG" id="COG3552">
    <property type="taxonomic scope" value="Bacteria"/>
</dbReference>
<dbReference type="Gene3D" id="3.40.50.410">
    <property type="entry name" value="von Willebrand factor, type A domain"/>
    <property type="match status" value="1"/>
</dbReference>
<evidence type="ECO:0000313" key="1">
    <source>
        <dbReference type="EMBL" id="ACI98491.1"/>
    </source>
</evidence>
<dbReference type="HOGENOM" id="CLU_042261_0_1_5"/>
<organism evidence="1 2">
    <name type="scientific">Rhodospirillum centenum (strain ATCC 51521 / SW)</name>
    <dbReference type="NCBI Taxonomy" id="414684"/>
    <lineage>
        <taxon>Bacteria</taxon>
        <taxon>Pseudomonadati</taxon>
        <taxon>Pseudomonadota</taxon>
        <taxon>Alphaproteobacteria</taxon>
        <taxon>Rhodospirillales</taxon>
        <taxon>Rhodospirillaceae</taxon>
        <taxon>Rhodospirillum</taxon>
    </lineage>
</organism>
<dbReference type="InterPro" id="IPR036465">
    <property type="entry name" value="vWFA_dom_sf"/>
</dbReference>
<dbReference type="PANTHER" id="PTHR39338:SF6">
    <property type="entry name" value="BLL5662 PROTEIN"/>
    <property type="match status" value="1"/>
</dbReference>
<dbReference type="RefSeq" id="WP_012566280.1">
    <property type="nucleotide sequence ID" value="NC_011420.2"/>
</dbReference>
<dbReference type="SUPFAM" id="SSF53300">
    <property type="entry name" value="vWA-like"/>
    <property type="match status" value="1"/>
</dbReference>
<dbReference type="Proteomes" id="UP000001591">
    <property type="component" value="Chromosome"/>
</dbReference>
<proteinExistence type="predicted"/>
<gene>
    <name evidence="1" type="primary">coxE</name>
    <name evidence="1" type="ordered locus">RC1_1072</name>
</gene>
<dbReference type="AlphaFoldDB" id="B6ISQ5"/>
<protein>
    <submittedName>
        <fullName evidence="1">CoxE, putative</fullName>
    </submittedName>
</protein>
<accession>B6ISQ5</accession>
<sequence length="407" mass="45808">MTAPSRLLDNLVHFGRALRAAGLPVGPGQVLRAVEAVEAVGLGDRRDFYWTLHAVFVTRRDQRELFDQAFHLFWRNPQILERMLDLLLPTVRAELQPQGPDLSRRVADAFGRPDAGESPRDAAEEVTIDATLTFSAEERLQTLDFEKMTAAEVAAAKQAIARMRLSLPEVRTRRSEPARAGRRADLRATLRRSLRTGGALVEIARRRPRTRHPPLVVLCDISGSMGQYSRMLLHFLHAVTNDRDRVHCFLFGTRLSNITRHLRTRDVDLALEKVGRTVQDWSGGTRIGQCLHEFNRVWSRRVLGQGALVLLITDGLDRDAAEGLSAEMERLHRSCRRLIWLNPLLRWEGFAPKASGVRAMLPHVDDFRPVHNLRSLSQLAAVLAPAGPRRAPGMERWLGDTARTEAA</sequence>
<dbReference type="PIRSF" id="PIRSF010256">
    <property type="entry name" value="CoxE_vWa"/>
    <property type="match status" value="1"/>
</dbReference>
<dbReference type="Pfam" id="PF05762">
    <property type="entry name" value="VWA_CoxE"/>
    <property type="match status" value="1"/>
</dbReference>
<name>B6ISQ5_RHOCS</name>
<dbReference type="InterPro" id="IPR008912">
    <property type="entry name" value="Uncharacterised_CoxE"/>
</dbReference>
<dbReference type="KEGG" id="rce:RC1_1072"/>
<dbReference type="CDD" id="cd00198">
    <property type="entry name" value="vWFA"/>
    <property type="match status" value="1"/>
</dbReference>
<dbReference type="STRING" id="414684.RC1_1072"/>
<dbReference type="PANTHER" id="PTHR39338">
    <property type="entry name" value="BLL5662 PROTEIN-RELATED"/>
    <property type="match status" value="1"/>
</dbReference>
<keyword evidence="2" id="KW-1185">Reference proteome</keyword>
<dbReference type="InterPro" id="IPR011195">
    <property type="entry name" value="UCP010256"/>
</dbReference>